<accession>A0A3N4P6X7</accession>
<name>A0A3N4P6X7_9GAMM</name>
<comment type="caution">
    <text evidence="3">The sequence shown here is derived from an EMBL/GenBank/DDBJ whole genome shotgun (WGS) entry which is preliminary data.</text>
</comment>
<reference evidence="3 4" key="1">
    <citation type="submission" date="2018-11" db="EMBL/GenBank/DDBJ databases">
        <title>Whole genome sequencing of Pantoea sp. RIT388.</title>
        <authorList>
            <person name="Gan H.M."/>
            <person name="Hudson A.O."/>
        </authorList>
    </citation>
    <scope>NUCLEOTIDE SEQUENCE [LARGE SCALE GENOMIC DNA]</scope>
    <source>
        <strain evidence="3 4">RIT388</strain>
    </source>
</reference>
<proteinExistence type="predicted"/>
<feature type="domain" description="YokE-like PH" evidence="2">
    <location>
        <begin position="15"/>
        <end position="113"/>
    </location>
</feature>
<evidence type="ECO:0000259" key="1">
    <source>
        <dbReference type="Pfam" id="PF09851"/>
    </source>
</evidence>
<evidence type="ECO:0000313" key="4">
    <source>
        <dbReference type="Proteomes" id="UP000281332"/>
    </source>
</evidence>
<evidence type="ECO:0000259" key="2">
    <source>
        <dbReference type="Pfam" id="PF14470"/>
    </source>
</evidence>
<gene>
    <name evidence="3" type="ORF">BBB56_06790</name>
</gene>
<dbReference type="Pfam" id="PF09851">
    <property type="entry name" value="SHOCT"/>
    <property type="match status" value="1"/>
</dbReference>
<dbReference type="EMBL" id="RMVG01000003">
    <property type="protein sequence ID" value="RPE03098.1"/>
    <property type="molecule type" value="Genomic_DNA"/>
</dbReference>
<feature type="domain" description="SHOCT" evidence="1">
    <location>
        <begin position="138"/>
        <end position="165"/>
    </location>
</feature>
<dbReference type="Pfam" id="PF14470">
    <property type="entry name" value="bPH_3"/>
    <property type="match status" value="1"/>
</dbReference>
<keyword evidence="4" id="KW-1185">Reference proteome</keyword>
<evidence type="ECO:0000313" key="3">
    <source>
        <dbReference type="EMBL" id="RPE03098.1"/>
    </source>
</evidence>
<dbReference type="RefSeq" id="WP_123800057.1">
    <property type="nucleotide sequence ID" value="NZ_RMVG01000003.1"/>
</dbReference>
<organism evidence="3 4">
    <name type="scientific">Candidatus Pantoea deserta</name>
    <dbReference type="NCBI Taxonomy" id="1869313"/>
    <lineage>
        <taxon>Bacteria</taxon>
        <taxon>Pseudomonadati</taxon>
        <taxon>Pseudomonadota</taxon>
        <taxon>Gammaproteobacteria</taxon>
        <taxon>Enterobacterales</taxon>
        <taxon>Erwiniaceae</taxon>
        <taxon>Pantoea</taxon>
    </lineage>
</organism>
<dbReference type="AlphaFoldDB" id="A0A3N4P6X7"/>
<protein>
    <recommendedName>
        <fullName evidence="5">YokE-like PH domain-containing protein</fullName>
    </recommendedName>
</protein>
<sequence>MKSNKHVEKFTSSHLQANESVVSWAEGYIGNVMGSGKDRQYNGVLIVTDVRVAFYRKGFLGEVLENIPLKAITAIERKSMLGHRSVRIHTSHDALEFKTFSKEGETALINAIEAGRGLQKSSSEGEKVVAVEKNDPFEQLKKLSELKEAGILSEEEFMVKKQEIMQKI</sequence>
<evidence type="ECO:0008006" key="5">
    <source>
        <dbReference type="Google" id="ProtNLM"/>
    </source>
</evidence>
<dbReference type="OrthoDB" id="5996503at2"/>
<dbReference type="InterPro" id="IPR018649">
    <property type="entry name" value="SHOCT"/>
</dbReference>
<dbReference type="InterPro" id="IPR039519">
    <property type="entry name" value="YokE-like_PH"/>
</dbReference>
<dbReference type="Proteomes" id="UP000281332">
    <property type="component" value="Unassembled WGS sequence"/>
</dbReference>